<keyword evidence="5" id="KW-0564">Palmitate</keyword>
<protein>
    <submittedName>
        <fullName evidence="7">Unannotated protein</fullName>
    </submittedName>
</protein>
<sequence>MQLTAIDNWDTGAMSRKLVRIVAMALTVVGVTAGCGTGTGEPAVNDQDVAAIKDALYAKGTAEEELAALEPLVIEMADAVVGVVPNLTWFRNRDEQTVSCEAVPGDPSSASASTLRNVVFDGPITDDAWPQAFSRVQEIAARVGATEVQVRADAPGNHDVLLLGEDKVQFGLGTLEAGVITARTGCHLTLSDQDQYAK</sequence>
<accession>A0A6J7GKD6</accession>
<dbReference type="AlphaFoldDB" id="A0A6J7GKD6"/>
<evidence type="ECO:0000256" key="2">
    <source>
        <dbReference type="ARBA" id="ARBA00022475"/>
    </source>
</evidence>
<evidence type="ECO:0000256" key="1">
    <source>
        <dbReference type="ARBA" id="ARBA00004236"/>
    </source>
</evidence>
<evidence type="ECO:0000256" key="3">
    <source>
        <dbReference type="ARBA" id="ARBA00022729"/>
    </source>
</evidence>
<keyword evidence="2" id="KW-1003">Cell membrane</keyword>
<keyword evidence="3" id="KW-0732">Signal</keyword>
<evidence type="ECO:0000256" key="6">
    <source>
        <dbReference type="ARBA" id="ARBA00023288"/>
    </source>
</evidence>
<evidence type="ECO:0000256" key="4">
    <source>
        <dbReference type="ARBA" id="ARBA00023136"/>
    </source>
</evidence>
<dbReference type="GO" id="GO:0005886">
    <property type="term" value="C:plasma membrane"/>
    <property type="evidence" value="ECO:0007669"/>
    <property type="project" value="UniProtKB-SubCell"/>
</dbReference>
<organism evidence="7">
    <name type="scientific">freshwater metagenome</name>
    <dbReference type="NCBI Taxonomy" id="449393"/>
    <lineage>
        <taxon>unclassified sequences</taxon>
        <taxon>metagenomes</taxon>
        <taxon>ecological metagenomes</taxon>
    </lineage>
</organism>
<dbReference type="Gene3D" id="3.30.2030.20">
    <property type="match status" value="1"/>
</dbReference>
<reference evidence="7" key="1">
    <citation type="submission" date="2020-05" db="EMBL/GenBank/DDBJ databases">
        <authorList>
            <person name="Chiriac C."/>
            <person name="Salcher M."/>
            <person name="Ghai R."/>
            <person name="Kavagutti S V."/>
        </authorList>
    </citation>
    <scope>NUCLEOTIDE SEQUENCE</scope>
</reference>
<proteinExistence type="predicted"/>
<comment type="subcellular location">
    <subcellularLocation>
        <location evidence="1">Cell membrane</location>
    </subcellularLocation>
</comment>
<dbReference type="EMBL" id="CAFBLX010000211">
    <property type="protein sequence ID" value="CAB4904840.1"/>
    <property type="molecule type" value="Genomic_DNA"/>
</dbReference>
<keyword evidence="6" id="KW-0449">Lipoprotein</keyword>
<gene>
    <name evidence="7" type="ORF">UFOPK3472_02659</name>
</gene>
<keyword evidence="4" id="KW-0472">Membrane</keyword>
<name>A0A6J7GKD6_9ZZZZ</name>
<dbReference type="InterPro" id="IPR032018">
    <property type="entry name" value="LppA/LppB/LprP"/>
</dbReference>
<evidence type="ECO:0000313" key="7">
    <source>
        <dbReference type="EMBL" id="CAB4904840.1"/>
    </source>
</evidence>
<evidence type="ECO:0000256" key="5">
    <source>
        <dbReference type="ARBA" id="ARBA00023139"/>
    </source>
</evidence>
<dbReference type="Pfam" id="PF16708">
    <property type="entry name" value="LppA"/>
    <property type="match status" value="1"/>
</dbReference>